<dbReference type="EnsemblPlants" id="evm.model.10.646">
    <property type="protein sequence ID" value="cds.evm.model.10.646"/>
    <property type="gene ID" value="evm.TU.10.646"/>
</dbReference>
<feature type="signal peptide" evidence="2">
    <location>
        <begin position="1"/>
        <end position="33"/>
    </location>
</feature>
<dbReference type="Proteomes" id="UP000596661">
    <property type="component" value="Unassembled WGS sequence"/>
</dbReference>
<dbReference type="PANTHER" id="PTHR34545">
    <property type="entry name" value="CLAVATA3/ESR (CLE)-RELATED PROTEIN 22"/>
    <property type="match status" value="1"/>
</dbReference>
<reference evidence="3" key="1">
    <citation type="submission" date="2021-03" db="UniProtKB">
        <authorList>
            <consortium name="EnsemblPlants"/>
        </authorList>
    </citation>
    <scope>IDENTIFICATION</scope>
</reference>
<dbReference type="OMA" id="FETPCFA"/>
<dbReference type="PANTHER" id="PTHR34545:SF8">
    <property type="entry name" value="CLAVATA3_ESR (CLE)-RELATED PROTEIN 21"/>
    <property type="match status" value="1"/>
</dbReference>
<dbReference type="EMBL" id="UZAU01000810">
    <property type="status" value="NOT_ANNOTATED_CDS"/>
    <property type="molecule type" value="Genomic_DNA"/>
</dbReference>
<keyword evidence="4" id="KW-1185">Reference proteome</keyword>
<sequence>MIGVMKSKNQMMRRKREWACLLVLLSLLLLVLLQLESSACFAEGHNGKSVRFRSTVSSSHHNHRSRNAREDYNKDEVFGVEKRKVYTGPNPLHNR</sequence>
<dbReference type="Gramene" id="evm.model.10.646">
    <property type="protein sequence ID" value="cds.evm.model.10.646"/>
    <property type="gene ID" value="evm.TU.10.646"/>
</dbReference>
<dbReference type="GO" id="GO:0048731">
    <property type="term" value="P:system development"/>
    <property type="evidence" value="ECO:0007669"/>
    <property type="project" value="InterPro"/>
</dbReference>
<feature type="region of interest" description="Disordered" evidence="1">
    <location>
        <begin position="52"/>
        <end position="75"/>
    </location>
</feature>
<name>A0A803QPR7_CANSA</name>
<evidence type="ECO:0000313" key="3">
    <source>
        <dbReference type="EnsemblPlants" id="cds.evm.model.10.646"/>
    </source>
</evidence>
<evidence type="ECO:0000313" key="4">
    <source>
        <dbReference type="Proteomes" id="UP000596661"/>
    </source>
</evidence>
<dbReference type="InterPro" id="IPR033249">
    <property type="entry name" value="CLE_plant"/>
</dbReference>
<dbReference type="AlphaFoldDB" id="A0A803QPR7"/>
<organism evidence="3 4">
    <name type="scientific">Cannabis sativa</name>
    <name type="common">Hemp</name>
    <name type="synonym">Marijuana</name>
    <dbReference type="NCBI Taxonomy" id="3483"/>
    <lineage>
        <taxon>Eukaryota</taxon>
        <taxon>Viridiplantae</taxon>
        <taxon>Streptophyta</taxon>
        <taxon>Embryophyta</taxon>
        <taxon>Tracheophyta</taxon>
        <taxon>Spermatophyta</taxon>
        <taxon>Magnoliopsida</taxon>
        <taxon>eudicotyledons</taxon>
        <taxon>Gunneridae</taxon>
        <taxon>Pentapetalae</taxon>
        <taxon>rosids</taxon>
        <taxon>fabids</taxon>
        <taxon>Rosales</taxon>
        <taxon>Cannabaceae</taxon>
        <taxon>Cannabis</taxon>
    </lineage>
</organism>
<feature type="chain" id="PRO_5030967640" evidence="2">
    <location>
        <begin position="34"/>
        <end position="95"/>
    </location>
</feature>
<accession>A0A803QPR7</accession>
<keyword evidence="2" id="KW-0732">Signal</keyword>
<proteinExistence type="predicted"/>
<protein>
    <submittedName>
        <fullName evidence="3">Uncharacterized protein</fullName>
    </submittedName>
</protein>
<evidence type="ECO:0000256" key="2">
    <source>
        <dbReference type="SAM" id="SignalP"/>
    </source>
</evidence>
<evidence type="ECO:0000256" key="1">
    <source>
        <dbReference type="SAM" id="MobiDB-lite"/>
    </source>
</evidence>